<name>A0A6P7RCD8_MUSCR</name>
<dbReference type="GO" id="GO:0003714">
    <property type="term" value="F:transcription corepressor activity"/>
    <property type="evidence" value="ECO:0007669"/>
    <property type="project" value="TreeGrafter"/>
</dbReference>
<dbReference type="PROSITE" id="PS50082">
    <property type="entry name" value="WD_REPEATS_2"/>
    <property type="match status" value="1"/>
</dbReference>
<evidence type="ECO:0000256" key="8">
    <source>
        <dbReference type="ARBA" id="ARBA00023015"/>
    </source>
</evidence>
<reference evidence="16" key="1">
    <citation type="submission" date="2025-08" db="UniProtKB">
        <authorList>
            <consortium name="RefSeq"/>
        </authorList>
    </citation>
    <scope>IDENTIFICATION</scope>
</reference>
<keyword evidence="6 13" id="KW-0853">WD repeat</keyword>
<comment type="subcellular location">
    <subcellularLocation>
        <location evidence="2">Cytoplasm</location>
    </subcellularLocation>
    <subcellularLocation>
        <location evidence="1">Nucleus</location>
    </subcellularLocation>
</comment>
<dbReference type="InterPro" id="IPR001680">
    <property type="entry name" value="WD40_rpt"/>
</dbReference>
<evidence type="ECO:0000256" key="7">
    <source>
        <dbReference type="ARBA" id="ARBA00022737"/>
    </source>
</evidence>
<dbReference type="GO" id="GO:0090090">
    <property type="term" value="P:negative regulation of canonical Wnt signaling pathway"/>
    <property type="evidence" value="ECO:0007669"/>
    <property type="project" value="TreeGrafter"/>
</dbReference>
<keyword evidence="10" id="KW-0539">Nucleus</keyword>
<evidence type="ECO:0000256" key="9">
    <source>
        <dbReference type="ARBA" id="ARBA00023163"/>
    </source>
</evidence>
<dbReference type="AlphaFoldDB" id="A0A6P7RCD8"/>
<feature type="region of interest" description="Disordered" evidence="14">
    <location>
        <begin position="69"/>
        <end position="108"/>
    </location>
</feature>
<evidence type="ECO:0000256" key="14">
    <source>
        <dbReference type="SAM" id="MobiDB-lite"/>
    </source>
</evidence>
<dbReference type="CTD" id="79816"/>
<keyword evidence="4" id="KW-0963">Cytoplasm</keyword>
<accession>A0A6P7RCD8</accession>
<dbReference type="SMART" id="SM00320">
    <property type="entry name" value="WD40"/>
    <property type="match status" value="5"/>
</dbReference>
<dbReference type="GO" id="GO:0140094">
    <property type="term" value="F:structural constituent of cytoplasmic lattice"/>
    <property type="evidence" value="ECO:0007669"/>
    <property type="project" value="UniProtKB-ARBA"/>
</dbReference>
<evidence type="ECO:0000256" key="2">
    <source>
        <dbReference type="ARBA" id="ARBA00004496"/>
    </source>
</evidence>
<evidence type="ECO:0000313" key="15">
    <source>
        <dbReference type="Proteomes" id="UP000515126"/>
    </source>
</evidence>
<evidence type="ECO:0000256" key="1">
    <source>
        <dbReference type="ARBA" id="ARBA00004123"/>
    </source>
</evidence>
<keyword evidence="9" id="KW-0804">Transcription</keyword>
<dbReference type="Proteomes" id="UP000515126">
    <property type="component" value="Chromosome 10"/>
</dbReference>
<gene>
    <name evidence="16" type="primary">Tle6</name>
</gene>
<evidence type="ECO:0000256" key="12">
    <source>
        <dbReference type="ARBA" id="ARBA00093475"/>
    </source>
</evidence>
<dbReference type="InterPro" id="IPR009146">
    <property type="entry name" value="Groucho_enhance"/>
</dbReference>
<dbReference type="GO" id="GO:0140095">
    <property type="term" value="C:cytoplasmic lattice"/>
    <property type="evidence" value="ECO:0007669"/>
    <property type="project" value="UniProtKB-ARBA"/>
</dbReference>
<dbReference type="PANTHER" id="PTHR10814:SF2">
    <property type="entry name" value="TRANSDUCIN-LIKE ENHANCER PROTEIN 6"/>
    <property type="match status" value="1"/>
</dbReference>
<dbReference type="InterPro" id="IPR036322">
    <property type="entry name" value="WD40_repeat_dom_sf"/>
</dbReference>
<keyword evidence="15" id="KW-1185">Reference proteome</keyword>
<keyword evidence="7" id="KW-0677">Repeat</keyword>
<keyword evidence="5" id="KW-0597">Phosphoprotein</keyword>
<dbReference type="GO" id="GO:0106333">
    <property type="term" value="C:subcortical maternal complex"/>
    <property type="evidence" value="ECO:0007669"/>
    <property type="project" value="UniProtKB-ARBA"/>
</dbReference>
<dbReference type="GO" id="GO:0140089">
    <property type="term" value="P:protein storage"/>
    <property type="evidence" value="ECO:0007669"/>
    <property type="project" value="UniProtKB-ARBA"/>
</dbReference>
<feature type="compositionally biased region" description="Basic and acidic residues" evidence="14">
    <location>
        <begin position="69"/>
        <end position="86"/>
    </location>
</feature>
<comment type="similarity">
    <text evidence="3">Belongs to the WD repeat Groucho/TLE family.</text>
</comment>
<comment type="subunit">
    <text evidence="12">Homodimers. Component of the subcortical maternal complex (SCMC), at least composed of NLRP5, KHDC3, OOEP, and TLE6. Within the complex, interacts with NLRP5, KHDC3 and OOEP. The SCMC may facilitate translocation of its components between the nuclear and cytoplasmic compartments. As part of the SCMC interacts with the SCMC-associated protein ZBED3. As part of the SCMC interacts with the SCMC-associated protein NLRP4F. As part of the SCMC interacts with the SCMC-associated protein CFL1/Cofilin-1. Interacts with FOXG1/BF-1; the interaction inhibits TLE1 interaction with FOXG1/BF-1. Interacts with NFATC1. Interacts with PAX6.</text>
</comment>
<feature type="repeat" description="WD" evidence="13">
    <location>
        <begin position="319"/>
        <end position="340"/>
    </location>
</feature>
<dbReference type="SUPFAM" id="SSF50978">
    <property type="entry name" value="WD40 repeat-like"/>
    <property type="match status" value="1"/>
</dbReference>
<protein>
    <recommendedName>
        <fullName evidence="11">Transducin-like enhancer protein 6</fullName>
    </recommendedName>
</protein>
<dbReference type="PRINTS" id="PR01850">
    <property type="entry name" value="GROUCHOFAMLY"/>
</dbReference>
<evidence type="ECO:0000256" key="11">
    <source>
        <dbReference type="ARBA" id="ARBA00073393"/>
    </source>
</evidence>
<dbReference type="InterPro" id="IPR015943">
    <property type="entry name" value="WD40/YVTN_repeat-like_dom_sf"/>
</dbReference>
<dbReference type="RefSeq" id="XP_029338362.1">
    <property type="nucleotide sequence ID" value="XM_029482502.1"/>
</dbReference>
<dbReference type="Pfam" id="PF00400">
    <property type="entry name" value="WD40"/>
    <property type="match status" value="1"/>
</dbReference>
<feature type="region of interest" description="Disordered" evidence="14">
    <location>
        <begin position="149"/>
        <end position="191"/>
    </location>
</feature>
<feature type="compositionally biased region" description="Basic and acidic residues" evidence="14">
    <location>
        <begin position="149"/>
        <end position="178"/>
    </location>
</feature>
<evidence type="ECO:0000256" key="4">
    <source>
        <dbReference type="ARBA" id="ARBA00022490"/>
    </source>
</evidence>
<evidence type="ECO:0000256" key="5">
    <source>
        <dbReference type="ARBA" id="ARBA00022553"/>
    </source>
</evidence>
<evidence type="ECO:0000313" key="16">
    <source>
        <dbReference type="RefSeq" id="XP_029338362.1"/>
    </source>
</evidence>
<dbReference type="GO" id="GO:0005634">
    <property type="term" value="C:nucleus"/>
    <property type="evidence" value="ECO:0007669"/>
    <property type="project" value="UniProtKB-SubCell"/>
</dbReference>
<dbReference type="GeneID" id="110303200"/>
<dbReference type="FunFam" id="2.130.10.10:FF:000546">
    <property type="entry name" value="TLE family member 6, subcortical maternal complex member"/>
    <property type="match status" value="1"/>
</dbReference>
<sequence length="497" mass="55695">MASHRQSSGTFGGILPSTLSSRYLSIINQLPEEFSSIVSEMMVHLDNIFSLAENFFQAIERFSRTPDLLERNKTTENSAKEEDKQVPESAAPQHPKFKSTPGPQLPTRRRFLSKNDELQDPQPVWDAEPQFCQGFLIRGLWELFMDSRQKNQQEHGGEDSSQESKDSGLCDSKPEPQPRHRNSLSDSADPFLIKSPSDLLDYYQEDISWPQPETQESSGRADTFLKPFQSGIKVWNLANQVAEDRDPESHLQCSVQDDKVYLCTCLLSSNRRTLFAGGYNLPGVIVWDLAAPSLYEKCQLPCEGLSCQALANTKENMALAGFTDGTVRIWDLRTQEIVRNLKGPTSSAKNLVVKDNNVWTGGLDACLRCWDLRMAKMSLEYLFQSQIMSLAHSPTEDLLLLGLADGQHCLFNSSKRDQVLTVDTKDSTILGLKFSPNGQWWASIGMDNFITVHSMPTGAKLFQVPEVGSVRCFDMTENGRLIVTGSGDCASVYHIKY</sequence>
<organism evidence="15 16">
    <name type="scientific">Mus caroli</name>
    <name type="common">Ryukyu mouse</name>
    <name type="synonym">Ricefield mouse</name>
    <dbReference type="NCBI Taxonomy" id="10089"/>
    <lineage>
        <taxon>Eukaryota</taxon>
        <taxon>Metazoa</taxon>
        <taxon>Chordata</taxon>
        <taxon>Craniata</taxon>
        <taxon>Vertebrata</taxon>
        <taxon>Euteleostomi</taxon>
        <taxon>Mammalia</taxon>
        <taxon>Eutheria</taxon>
        <taxon>Euarchontoglires</taxon>
        <taxon>Glires</taxon>
        <taxon>Rodentia</taxon>
        <taxon>Myomorpha</taxon>
        <taxon>Muroidea</taxon>
        <taxon>Muridae</taxon>
        <taxon>Murinae</taxon>
        <taxon>Mus</taxon>
        <taxon>Mus</taxon>
    </lineage>
</organism>
<dbReference type="PANTHER" id="PTHR10814">
    <property type="entry name" value="TRANSDUCIN-LIKE ENHANCER PROTEIN"/>
    <property type="match status" value="1"/>
</dbReference>
<dbReference type="GO" id="GO:0032502">
    <property type="term" value="P:developmental process"/>
    <property type="evidence" value="ECO:0007669"/>
    <property type="project" value="UniProtKB-ARBA"/>
</dbReference>
<evidence type="ECO:0000256" key="13">
    <source>
        <dbReference type="PROSITE-ProRule" id="PRU00221"/>
    </source>
</evidence>
<evidence type="ECO:0000256" key="10">
    <source>
        <dbReference type="ARBA" id="ARBA00023242"/>
    </source>
</evidence>
<evidence type="ECO:0000256" key="3">
    <source>
        <dbReference type="ARBA" id="ARBA00005969"/>
    </source>
</evidence>
<keyword evidence="8" id="KW-0805">Transcription regulation</keyword>
<proteinExistence type="inferred from homology"/>
<dbReference type="GO" id="GO:0005667">
    <property type="term" value="C:transcription regulator complex"/>
    <property type="evidence" value="ECO:0007669"/>
    <property type="project" value="TreeGrafter"/>
</dbReference>
<evidence type="ECO:0000256" key="6">
    <source>
        <dbReference type="ARBA" id="ARBA00022574"/>
    </source>
</evidence>
<dbReference type="Gene3D" id="2.130.10.10">
    <property type="entry name" value="YVTN repeat-like/Quinoprotein amine dehydrogenase"/>
    <property type="match status" value="1"/>
</dbReference>